<evidence type="ECO:0000256" key="1">
    <source>
        <dbReference type="SAM" id="Phobius"/>
    </source>
</evidence>
<dbReference type="Proteomes" id="UP000075882">
    <property type="component" value="Unassembled WGS sequence"/>
</dbReference>
<dbReference type="EnsemblMetazoa" id="ACOM029904-RA">
    <property type="protein sequence ID" value="ACOM029904-PA.1"/>
    <property type="gene ID" value="ACOM029904"/>
</dbReference>
<proteinExistence type="predicted"/>
<keyword evidence="1" id="KW-0812">Transmembrane</keyword>
<evidence type="ECO:0000313" key="2">
    <source>
        <dbReference type="EnsemblMetazoa" id="ACOM029904-PA.1"/>
    </source>
</evidence>
<organism evidence="2">
    <name type="scientific">Anopheles coluzzii</name>
    <name type="common">African malaria mosquito</name>
    <dbReference type="NCBI Taxonomy" id="1518534"/>
    <lineage>
        <taxon>Eukaryota</taxon>
        <taxon>Metazoa</taxon>
        <taxon>Ecdysozoa</taxon>
        <taxon>Arthropoda</taxon>
        <taxon>Hexapoda</taxon>
        <taxon>Insecta</taxon>
        <taxon>Pterygota</taxon>
        <taxon>Neoptera</taxon>
        <taxon>Endopterygota</taxon>
        <taxon>Diptera</taxon>
        <taxon>Nematocera</taxon>
        <taxon>Culicoidea</taxon>
        <taxon>Culicidae</taxon>
        <taxon>Anophelinae</taxon>
        <taxon>Anopheles</taxon>
    </lineage>
</organism>
<reference evidence="2" key="1">
    <citation type="submission" date="2022-08" db="UniProtKB">
        <authorList>
            <consortium name="EnsemblMetazoa"/>
        </authorList>
    </citation>
    <scope>IDENTIFICATION</scope>
</reference>
<keyword evidence="1" id="KW-1133">Transmembrane helix</keyword>
<name>A0A8W7PD57_ANOCL</name>
<feature type="transmembrane region" description="Helical" evidence="1">
    <location>
        <begin position="210"/>
        <end position="227"/>
    </location>
</feature>
<sequence>MVSLGSVPAPRFPTVRSLPLLLVDGNVLRSLVVRVDGQWSSDSTGPTGREHVHWGAHRGEVGHLRWSHLWHELLLLRLLRRLLRMMALVHCRHTVHRVHRAARVAAGRTVRTTGRHRPTHRHHRRTVRFAHQVVVEIDRVHQIAARLRQLGVLAIDPLQLGIDHRAHLVDQLLELQHLLRVLGRILRIGLVYQMQQPVNLFLVDFHRRRLQQMLLLPVLGAVLLLLVRKLDTLFRALAGRRQRFRLDGQVGGDKVGWEKTLPALVLTLPPVRIGIVQHHDDFAGLEHTTFGSLLSVVSRFGVADGSLKSCPSSRSFLYSDGIRSSCGSDLNTSSAQRFRCHDVHGQ</sequence>
<accession>A0A8W7PD57</accession>
<keyword evidence="1" id="KW-0472">Membrane</keyword>
<dbReference type="AlphaFoldDB" id="A0A8W7PD57"/>
<protein>
    <submittedName>
        <fullName evidence="2">Uncharacterized protein</fullName>
    </submittedName>
</protein>